<gene>
    <name evidence="2" type="ORF">ABIC20_002770</name>
</gene>
<evidence type="ECO:0000256" key="1">
    <source>
        <dbReference type="SAM" id="MobiDB-lite"/>
    </source>
</evidence>
<accession>A0ABV2NG37</accession>
<protein>
    <recommendedName>
        <fullName evidence="4">AAA family ATPase</fullName>
    </recommendedName>
</protein>
<organism evidence="2 3">
    <name type="scientific">Methylobacterium radiotolerans</name>
    <dbReference type="NCBI Taxonomy" id="31998"/>
    <lineage>
        <taxon>Bacteria</taxon>
        <taxon>Pseudomonadati</taxon>
        <taxon>Pseudomonadota</taxon>
        <taxon>Alphaproteobacteria</taxon>
        <taxon>Hyphomicrobiales</taxon>
        <taxon>Methylobacteriaceae</taxon>
        <taxon>Methylobacterium</taxon>
    </lineage>
</organism>
<dbReference type="EMBL" id="JBEPNW010000002">
    <property type="protein sequence ID" value="MET3865461.1"/>
    <property type="molecule type" value="Genomic_DNA"/>
</dbReference>
<comment type="caution">
    <text evidence="2">The sequence shown here is derived from an EMBL/GenBank/DDBJ whole genome shotgun (WGS) entry which is preliminary data.</text>
</comment>
<evidence type="ECO:0008006" key="4">
    <source>
        <dbReference type="Google" id="ProtNLM"/>
    </source>
</evidence>
<dbReference type="InterPro" id="IPR027417">
    <property type="entry name" value="P-loop_NTPase"/>
</dbReference>
<feature type="compositionally biased region" description="Basic and acidic residues" evidence="1">
    <location>
        <begin position="203"/>
        <end position="226"/>
    </location>
</feature>
<dbReference type="Pfam" id="PF13481">
    <property type="entry name" value="AAA_25"/>
    <property type="match status" value="1"/>
</dbReference>
<dbReference type="Proteomes" id="UP001549119">
    <property type="component" value="Unassembled WGS sequence"/>
</dbReference>
<evidence type="ECO:0000313" key="2">
    <source>
        <dbReference type="EMBL" id="MET3865461.1"/>
    </source>
</evidence>
<reference evidence="2 3" key="1">
    <citation type="submission" date="2024-06" db="EMBL/GenBank/DDBJ databases">
        <title>Genomics of switchgrass bacterial isolates.</title>
        <authorList>
            <person name="Shade A."/>
        </authorList>
    </citation>
    <scope>NUCLEOTIDE SEQUENCE [LARGE SCALE GENOMIC DNA]</scope>
    <source>
        <strain evidence="2 3">PvP084</strain>
    </source>
</reference>
<name>A0ABV2NG37_9HYPH</name>
<sequence length="738" mass="80363">MTAGLHTSSASTPGVPPSSGLPAALAPLVAERRWLVWRWETTEKGRLTKVPYRADRPDAKGSSTDPRTWTDHDTAAAAVAAGRADGIGYALHGGTVGAFDLDHCRDRETHEIAPWGLKLLDRARSYAEVTPSGEGIRILGMVAGPKVHRKQRVPMTAEGSIETFRDAERFITITGDALPDAPETLAPLDAVIDVTVAELDQAKRAEKEAEREARRKAEQEERRGTTSERAAAGAKSRIYDGDWDLPRDLDDLVRFGPPAGADRSAAFHHAVCWLKDYGWSVDRIEALMTAHPRGIAEKYERRLRAEIERCWDKAEPPRDRGRTKSSGGDQQAWDENEPQQEKAAPKPIPLRWHRDADPNADRAWLVRDLIAQTGKGLLSGQWGSAKTFIALDLSGCVMTGEPFAGRQVMRRGGVLFIAPEGAFEIPIRLKGLVAGKVAGTAMAQAAAGERLVDPDDLPFAWIEECPRLVDRDATDTLALTADAAVRELRERYDLPLALIIVDTVAAGAGFDDENSAAETQKVMNALERLSHHTGAFVLGVDHFGKAVETGTRGSSAKEAAADTVLAALASRDEAGNISNTRMAVRKVRGARTGQETPYSLDVVQIGEDQWGEPVTTCVVNWQADRTAGDAAAAPKDRWPTSLKVFRNALLNTLAEKDKGTRIRPYGGEGPEVLAVTDKAVRTEFCAAYPADGDTERQRSDAKRNAYNRARKQALEKGLIGARDHAGFDYLWLAHDDAD</sequence>
<dbReference type="Gene3D" id="3.40.50.300">
    <property type="entry name" value="P-loop containing nucleotide triphosphate hydrolases"/>
    <property type="match status" value="1"/>
</dbReference>
<proteinExistence type="predicted"/>
<feature type="region of interest" description="Disordered" evidence="1">
    <location>
        <begin position="203"/>
        <end position="235"/>
    </location>
</feature>
<keyword evidence="3" id="KW-1185">Reference proteome</keyword>
<dbReference type="SUPFAM" id="SSF52540">
    <property type="entry name" value="P-loop containing nucleoside triphosphate hydrolases"/>
    <property type="match status" value="1"/>
</dbReference>
<evidence type="ECO:0000313" key="3">
    <source>
        <dbReference type="Proteomes" id="UP001549119"/>
    </source>
</evidence>
<dbReference type="RefSeq" id="WP_245364385.1">
    <property type="nucleotide sequence ID" value="NZ_JBEPNV010000001.1"/>
</dbReference>
<feature type="region of interest" description="Disordered" evidence="1">
    <location>
        <begin position="314"/>
        <end position="353"/>
    </location>
</feature>